<accession>A0ABQ7SFE0</accession>
<sequence length="454" mass="50377">MLRFGTNREVQKHSVHTLVFRSLKRTHDMFVADHAKPVSLDDKSHKIKMAVKLRTEYSSVLHLPVLKENARDKGSQRVALTADTKIQRMPSESAAQSLAVALPPSQSKMEASRTAAGVGDIYRHAGIPERSQPPGMTMVISGHLGWVRCIAVEPGNQWFVTGSADRTIKIWDLASGKLKLSLTGHISTVRGVIVSARSPYLFSCGEDKQVKCWDLEYNKVIRHYHGHLSAVYGLDLHPTIDVLVTCSRDSTARIWDVRTKASVHTLAGHTNAVATVKCQAAEPQIITGSHDTTIRLWDLVAGKTRVTLTNHKKSVRAVVLHPRQYTFASGSPDNIKQWKFPDGNFIQNLSGHNAIINTLAVNSDGVLVSGADNGTMHLWDWRTGYNFQRVHAAVQPGSLDSESGIFACAFDQSESRLLTAEADKTIKVYREDDTATEETHPVSWKPEIIKRKRF</sequence>
<evidence type="ECO:0000256" key="3">
    <source>
        <dbReference type="ARBA" id="ARBA00025726"/>
    </source>
</evidence>
<comment type="similarity">
    <text evidence="3">Belongs to the WD repeat PRL1/PRL2 family.</text>
</comment>
<dbReference type="InterPro" id="IPR036322">
    <property type="entry name" value="WD40_repeat_dom_sf"/>
</dbReference>
<keyword evidence="2" id="KW-0677">Repeat</keyword>
<name>A0ABQ7SFE0_PHRPL</name>
<reference evidence="5 6" key="1">
    <citation type="journal article" date="2022" name="Gigascience">
        <title>A chromosome-level genome assembly and annotation of the desert horned lizard, Phrynosoma platyrhinos, provides insight into chromosomal rearrangements among reptiles.</title>
        <authorList>
            <person name="Koochekian N."/>
            <person name="Ascanio A."/>
            <person name="Farleigh K."/>
            <person name="Card D.C."/>
            <person name="Schield D.R."/>
            <person name="Castoe T.A."/>
            <person name="Jezkova T."/>
        </authorList>
    </citation>
    <scope>NUCLEOTIDE SEQUENCE [LARGE SCALE GENOMIC DNA]</scope>
    <source>
        <strain evidence="5">NK-2021</strain>
    </source>
</reference>
<dbReference type="PROSITE" id="PS50082">
    <property type="entry name" value="WD_REPEATS_2"/>
    <property type="match status" value="5"/>
</dbReference>
<dbReference type="EMBL" id="JAIPUX010005290">
    <property type="protein sequence ID" value="KAH0616048.1"/>
    <property type="molecule type" value="Genomic_DNA"/>
</dbReference>
<evidence type="ECO:0000256" key="1">
    <source>
        <dbReference type="ARBA" id="ARBA00022574"/>
    </source>
</evidence>
<dbReference type="PANTHER" id="PTHR19923:SF0">
    <property type="entry name" value="PLEIOTROPIC REGULATOR 1"/>
    <property type="match status" value="1"/>
</dbReference>
<dbReference type="Proteomes" id="UP000826234">
    <property type="component" value="Unassembled WGS sequence"/>
</dbReference>
<dbReference type="Pfam" id="PF00400">
    <property type="entry name" value="WD40"/>
    <property type="match status" value="7"/>
</dbReference>
<dbReference type="Gene3D" id="2.130.10.10">
    <property type="entry name" value="YVTN repeat-like/Quinoprotein amine dehydrogenase"/>
    <property type="match status" value="1"/>
</dbReference>
<organism evidence="5 6">
    <name type="scientific">Phrynosoma platyrhinos</name>
    <name type="common">Desert horned lizard</name>
    <dbReference type="NCBI Taxonomy" id="52577"/>
    <lineage>
        <taxon>Eukaryota</taxon>
        <taxon>Metazoa</taxon>
        <taxon>Chordata</taxon>
        <taxon>Craniata</taxon>
        <taxon>Vertebrata</taxon>
        <taxon>Euteleostomi</taxon>
        <taxon>Lepidosauria</taxon>
        <taxon>Squamata</taxon>
        <taxon>Bifurcata</taxon>
        <taxon>Unidentata</taxon>
        <taxon>Episquamata</taxon>
        <taxon>Toxicofera</taxon>
        <taxon>Iguania</taxon>
        <taxon>Phrynosomatidae</taxon>
        <taxon>Phrynosomatinae</taxon>
        <taxon>Phrynosoma</taxon>
    </lineage>
</organism>
<dbReference type="InterPro" id="IPR001680">
    <property type="entry name" value="WD40_rpt"/>
</dbReference>
<evidence type="ECO:0000256" key="4">
    <source>
        <dbReference type="PROSITE-ProRule" id="PRU00221"/>
    </source>
</evidence>
<dbReference type="SMART" id="SM00320">
    <property type="entry name" value="WD40"/>
    <property type="match status" value="7"/>
</dbReference>
<dbReference type="PROSITE" id="PS00678">
    <property type="entry name" value="WD_REPEATS_1"/>
    <property type="match status" value="2"/>
</dbReference>
<protein>
    <recommendedName>
        <fullName evidence="7">Pleiotropic regulator 1</fullName>
    </recommendedName>
</protein>
<dbReference type="PRINTS" id="PR00320">
    <property type="entry name" value="GPROTEINBRPT"/>
</dbReference>
<keyword evidence="6" id="KW-1185">Reference proteome</keyword>
<dbReference type="CDD" id="cd00200">
    <property type="entry name" value="WD40"/>
    <property type="match status" value="1"/>
</dbReference>
<feature type="repeat" description="WD" evidence="4">
    <location>
        <begin position="349"/>
        <end position="389"/>
    </location>
</feature>
<dbReference type="InterPro" id="IPR015943">
    <property type="entry name" value="WD40/YVTN_repeat-like_dom_sf"/>
</dbReference>
<evidence type="ECO:0008006" key="7">
    <source>
        <dbReference type="Google" id="ProtNLM"/>
    </source>
</evidence>
<feature type="repeat" description="WD" evidence="4">
    <location>
        <begin position="182"/>
        <end position="223"/>
    </location>
</feature>
<comment type="caution">
    <text evidence="5">The sequence shown here is derived from an EMBL/GenBank/DDBJ whole genome shotgun (WGS) entry which is preliminary data.</text>
</comment>
<dbReference type="InterPro" id="IPR019775">
    <property type="entry name" value="WD40_repeat_CS"/>
</dbReference>
<evidence type="ECO:0000313" key="6">
    <source>
        <dbReference type="Proteomes" id="UP000826234"/>
    </source>
</evidence>
<proteinExistence type="inferred from homology"/>
<dbReference type="SUPFAM" id="SSF50978">
    <property type="entry name" value="WD40 repeat-like"/>
    <property type="match status" value="1"/>
</dbReference>
<feature type="repeat" description="WD" evidence="4">
    <location>
        <begin position="224"/>
        <end position="265"/>
    </location>
</feature>
<dbReference type="PANTHER" id="PTHR19923">
    <property type="entry name" value="WD40 REPEAT PROTEINPRL1/PRL2-RELATED"/>
    <property type="match status" value="1"/>
</dbReference>
<keyword evidence="1 4" id="KW-0853">WD repeat</keyword>
<dbReference type="PROSITE" id="PS50294">
    <property type="entry name" value="WD_REPEATS_REGION"/>
    <property type="match status" value="5"/>
</dbReference>
<gene>
    <name evidence="5" type="ORF">JD844_026843</name>
</gene>
<evidence type="ECO:0000313" key="5">
    <source>
        <dbReference type="EMBL" id="KAH0616048.1"/>
    </source>
</evidence>
<feature type="repeat" description="WD" evidence="4">
    <location>
        <begin position="140"/>
        <end position="181"/>
    </location>
</feature>
<dbReference type="InterPro" id="IPR045241">
    <property type="entry name" value="Prp46/PLRG1-like"/>
</dbReference>
<dbReference type="InterPro" id="IPR020472">
    <property type="entry name" value="WD40_PAC1"/>
</dbReference>
<feature type="repeat" description="WD" evidence="4">
    <location>
        <begin position="266"/>
        <end position="307"/>
    </location>
</feature>
<evidence type="ECO:0000256" key="2">
    <source>
        <dbReference type="ARBA" id="ARBA00022737"/>
    </source>
</evidence>